<sequence>MVSMELETEEDFIIDVGFTITEDESLVDEDRVKHTHGEDFTSKGKQRILSTDEALEKFEEQLKGEFEQCKHLSRGTLGAAVAIAAEKVACGDYEPIKFRRQHGAAARLVDLWREVVLQEFDSQWTQALRTSQDESLQEIFSNPANTGHDLQTYTGTPDDPYTDTDTRVEYRTCTLPLQAVLRTDMTAHKEAIVSLMNQIQEIVAEIVDKLYLLIHKVVLVVASGDIYVSNLQRTNEKEFDVASLLPAEFVLCGTANTCLDIAQLPANLQSHFEEA</sequence>
<dbReference type="AlphaFoldDB" id="A0A9P6R290"/>
<gene>
    <name evidence="1" type="ORF">BGZ99_010351</name>
</gene>
<comment type="caution">
    <text evidence="1">The sequence shown here is derived from an EMBL/GenBank/DDBJ whole genome shotgun (WGS) entry which is preliminary data.</text>
</comment>
<proteinExistence type="predicted"/>
<organism evidence="1 2">
    <name type="scientific">Dissophora globulifera</name>
    <dbReference type="NCBI Taxonomy" id="979702"/>
    <lineage>
        <taxon>Eukaryota</taxon>
        <taxon>Fungi</taxon>
        <taxon>Fungi incertae sedis</taxon>
        <taxon>Mucoromycota</taxon>
        <taxon>Mortierellomycotina</taxon>
        <taxon>Mortierellomycetes</taxon>
        <taxon>Mortierellales</taxon>
        <taxon>Mortierellaceae</taxon>
        <taxon>Dissophora</taxon>
    </lineage>
</organism>
<protein>
    <submittedName>
        <fullName evidence="1">Uncharacterized protein</fullName>
    </submittedName>
</protein>
<accession>A0A9P6R290</accession>
<name>A0A9P6R290_9FUNG</name>
<evidence type="ECO:0000313" key="2">
    <source>
        <dbReference type="Proteomes" id="UP000738325"/>
    </source>
</evidence>
<dbReference type="Proteomes" id="UP000738325">
    <property type="component" value="Unassembled WGS sequence"/>
</dbReference>
<reference evidence="1" key="1">
    <citation type="journal article" date="2020" name="Fungal Divers.">
        <title>Resolving the Mortierellaceae phylogeny through synthesis of multi-gene phylogenetics and phylogenomics.</title>
        <authorList>
            <person name="Vandepol N."/>
            <person name="Liber J."/>
            <person name="Desiro A."/>
            <person name="Na H."/>
            <person name="Kennedy M."/>
            <person name="Barry K."/>
            <person name="Grigoriev I.V."/>
            <person name="Miller A.N."/>
            <person name="O'Donnell K."/>
            <person name="Stajich J.E."/>
            <person name="Bonito G."/>
        </authorList>
    </citation>
    <scope>NUCLEOTIDE SEQUENCE</scope>
    <source>
        <strain evidence="1">REB-010B</strain>
    </source>
</reference>
<dbReference type="EMBL" id="JAAAIP010000960">
    <property type="protein sequence ID" value="KAG0311183.1"/>
    <property type="molecule type" value="Genomic_DNA"/>
</dbReference>
<keyword evidence="2" id="KW-1185">Reference proteome</keyword>
<evidence type="ECO:0000313" key="1">
    <source>
        <dbReference type="EMBL" id="KAG0311183.1"/>
    </source>
</evidence>